<evidence type="ECO:0000256" key="1">
    <source>
        <dbReference type="SAM" id="MobiDB-lite"/>
    </source>
</evidence>
<name>A0A9N9HJI6_FUNMO</name>
<reference evidence="2" key="1">
    <citation type="submission" date="2021-06" db="EMBL/GenBank/DDBJ databases">
        <authorList>
            <person name="Kallberg Y."/>
            <person name="Tangrot J."/>
            <person name="Rosling A."/>
        </authorList>
    </citation>
    <scope>NUCLEOTIDE SEQUENCE</scope>
    <source>
        <strain evidence="2">87-6 pot B 2015</strain>
    </source>
</reference>
<sequence length="43" mass="4631">MTSRIITRGVPCVKKQDTTITSGVPCAKEQDDNAPQRTGLISN</sequence>
<protein>
    <submittedName>
        <fullName evidence="2">7077_t:CDS:1</fullName>
    </submittedName>
</protein>
<dbReference type="EMBL" id="CAJVPP010007315">
    <property type="protein sequence ID" value="CAG8687286.1"/>
    <property type="molecule type" value="Genomic_DNA"/>
</dbReference>
<keyword evidence="3" id="KW-1185">Reference proteome</keyword>
<gene>
    <name evidence="2" type="ORF">FMOSSE_LOCUS13154</name>
</gene>
<evidence type="ECO:0000313" key="2">
    <source>
        <dbReference type="EMBL" id="CAG8687286.1"/>
    </source>
</evidence>
<evidence type="ECO:0000313" key="3">
    <source>
        <dbReference type="Proteomes" id="UP000789375"/>
    </source>
</evidence>
<organism evidence="2 3">
    <name type="scientific">Funneliformis mosseae</name>
    <name type="common">Endomycorrhizal fungus</name>
    <name type="synonym">Glomus mosseae</name>
    <dbReference type="NCBI Taxonomy" id="27381"/>
    <lineage>
        <taxon>Eukaryota</taxon>
        <taxon>Fungi</taxon>
        <taxon>Fungi incertae sedis</taxon>
        <taxon>Mucoromycota</taxon>
        <taxon>Glomeromycotina</taxon>
        <taxon>Glomeromycetes</taxon>
        <taxon>Glomerales</taxon>
        <taxon>Glomeraceae</taxon>
        <taxon>Funneliformis</taxon>
    </lineage>
</organism>
<feature type="region of interest" description="Disordered" evidence="1">
    <location>
        <begin position="23"/>
        <end position="43"/>
    </location>
</feature>
<proteinExistence type="predicted"/>
<feature type="non-terminal residue" evidence="2">
    <location>
        <position position="43"/>
    </location>
</feature>
<comment type="caution">
    <text evidence="2">The sequence shown here is derived from an EMBL/GenBank/DDBJ whole genome shotgun (WGS) entry which is preliminary data.</text>
</comment>
<dbReference type="Proteomes" id="UP000789375">
    <property type="component" value="Unassembled WGS sequence"/>
</dbReference>
<feature type="compositionally biased region" description="Polar residues" evidence="1">
    <location>
        <begin position="33"/>
        <end position="43"/>
    </location>
</feature>
<accession>A0A9N9HJI6</accession>
<dbReference type="AlphaFoldDB" id="A0A9N9HJI6"/>